<dbReference type="InterPro" id="IPR012677">
    <property type="entry name" value="Nucleotide-bd_a/b_plait_sf"/>
</dbReference>
<evidence type="ECO:0000256" key="3">
    <source>
        <dbReference type="PROSITE-ProRule" id="PRU00176"/>
    </source>
</evidence>
<comment type="caution">
    <text evidence="6">The sequence shown here is derived from an EMBL/GenBank/DDBJ whole genome shotgun (WGS) entry which is preliminary data.</text>
</comment>
<feature type="region of interest" description="Disordered" evidence="4">
    <location>
        <begin position="141"/>
        <end position="162"/>
    </location>
</feature>
<proteinExistence type="predicted"/>
<dbReference type="FunFam" id="3.30.70.330:FF:000029">
    <property type="entry name" value="U2 small nuclear ribonucleoprotein B"/>
    <property type="match status" value="1"/>
</dbReference>
<reference evidence="6" key="1">
    <citation type="submission" date="2023-08" db="EMBL/GenBank/DDBJ databases">
        <title>Black Yeasts Isolated from many extreme environments.</title>
        <authorList>
            <person name="Coleine C."/>
            <person name="Stajich J.E."/>
            <person name="Selbmann L."/>
        </authorList>
    </citation>
    <scope>NUCLEOTIDE SEQUENCE</scope>
    <source>
        <strain evidence="6">CCFEE 5401</strain>
    </source>
</reference>
<evidence type="ECO:0000256" key="4">
    <source>
        <dbReference type="SAM" id="MobiDB-lite"/>
    </source>
</evidence>
<keyword evidence="2 3" id="KW-0694">RNA-binding</keyword>
<dbReference type="Pfam" id="PF00076">
    <property type="entry name" value="RRM_1"/>
    <property type="match status" value="2"/>
</dbReference>
<dbReference type="SMART" id="SM00360">
    <property type="entry name" value="RRM"/>
    <property type="match status" value="2"/>
</dbReference>
<dbReference type="EMBL" id="JAVRRL010000114">
    <property type="protein sequence ID" value="KAK5107592.1"/>
    <property type="molecule type" value="Genomic_DNA"/>
</dbReference>
<evidence type="ECO:0000313" key="6">
    <source>
        <dbReference type="EMBL" id="KAK5107592.1"/>
    </source>
</evidence>
<dbReference type="PROSITE" id="PS50102">
    <property type="entry name" value="RRM"/>
    <property type="match status" value="2"/>
</dbReference>
<evidence type="ECO:0000313" key="7">
    <source>
        <dbReference type="Proteomes" id="UP001310890"/>
    </source>
</evidence>
<evidence type="ECO:0000259" key="5">
    <source>
        <dbReference type="PROSITE" id="PS50102"/>
    </source>
</evidence>
<evidence type="ECO:0000256" key="2">
    <source>
        <dbReference type="ARBA" id="ARBA00022884"/>
    </source>
</evidence>
<protein>
    <recommendedName>
        <fullName evidence="5">RRM domain-containing protein</fullName>
    </recommendedName>
</protein>
<dbReference type="GO" id="GO:0003723">
    <property type="term" value="F:RNA binding"/>
    <property type="evidence" value="ECO:0007669"/>
    <property type="project" value="UniProtKB-UniRule"/>
</dbReference>
<feature type="domain" description="RRM" evidence="5">
    <location>
        <begin position="170"/>
        <end position="242"/>
    </location>
</feature>
<accession>A0AAN7YC03</accession>
<dbReference type="Gene3D" id="3.30.70.330">
    <property type="match status" value="2"/>
</dbReference>
<organism evidence="6 7">
    <name type="scientific">Meristemomyces frigidus</name>
    <dbReference type="NCBI Taxonomy" id="1508187"/>
    <lineage>
        <taxon>Eukaryota</taxon>
        <taxon>Fungi</taxon>
        <taxon>Dikarya</taxon>
        <taxon>Ascomycota</taxon>
        <taxon>Pezizomycotina</taxon>
        <taxon>Dothideomycetes</taxon>
        <taxon>Dothideomycetidae</taxon>
        <taxon>Mycosphaerellales</taxon>
        <taxon>Teratosphaeriaceae</taxon>
        <taxon>Meristemomyces</taxon>
    </lineage>
</organism>
<dbReference type="PANTHER" id="PTHR24012">
    <property type="entry name" value="RNA BINDING PROTEIN"/>
    <property type="match status" value="1"/>
</dbReference>
<evidence type="ECO:0000256" key="1">
    <source>
        <dbReference type="ARBA" id="ARBA00022737"/>
    </source>
</evidence>
<dbReference type="AlphaFoldDB" id="A0AAN7YC03"/>
<dbReference type="InterPro" id="IPR035979">
    <property type="entry name" value="RBD_domain_sf"/>
</dbReference>
<sequence length="242" mass="26731">MSMEDDGEIPPNATVYVRGINERVNVSKVVDTLKELFGEYGTILDVIAKKSIKRKGQAFVIYDSVDSAQYAIDELQGFEVFGNQILVEFAKTRSDVTVLREDGEAGLDKHKEHRLAEKDRKQAIEAAEAAEAAKVAKRSAADGLAERPAKNPKAGNADNVVPDEYLPPNKTLMLKDLPDDYDEDALGVVFGRFPGFREVRVVRFKKIAFVEYEGEEGAVMAKEATNGMMLGEQAIVVTYLRA</sequence>
<dbReference type="Proteomes" id="UP001310890">
    <property type="component" value="Unassembled WGS sequence"/>
</dbReference>
<dbReference type="CDD" id="cd12247">
    <property type="entry name" value="RRM2_U1A_like"/>
    <property type="match status" value="1"/>
</dbReference>
<keyword evidence="1" id="KW-0677">Repeat</keyword>
<feature type="domain" description="RRM" evidence="5">
    <location>
        <begin position="13"/>
        <end position="92"/>
    </location>
</feature>
<name>A0AAN7YC03_9PEZI</name>
<dbReference type="InterPro" id="IPR000504">
    <property type="entry name" value="RRM_dom"/>
</dbReference>
<gene>
    <name evidence="6" type="ORF">LTR62_000986</name>
</gene>
<dbReference type="SUPFAM" id="SSF54928">
    <property type="entry name" value="RNA-binding domain, RBD"/>
    <property type="match status" value="1"/>
</dbReference>